<name>A0A150JB97_9EURY</name>
<dbReference type="AlphaFoldDB" id="A0A150JB97"/>
<evidence type="ECO:0000313" key="4">
    <source>
        <dbReference type="Proteomes" id="UP000075578"/>
    </source>
</evidence>
<dbReference type="InterPro" id="IPR020568">
    <property type="entry name" value="Ribosomal_Su5_D2-typ_SF"/>
</dbReference>
<dbReference type="InterPro" id="IPR014721">
    <property type="entry name" value="Ribsml_uS5_D2-typ_fold_subgr"/>
</dbReference>
<dbReference type="Proteomes" id="UP000075578">
    <property type="component" value="Unassembled WGS sequence"/>
</dbReference>
<comment type="caution">
    <text evidence="3">The sequence shown here is derived from an EMBL/GenBank/DDBJ whole genome shotgun (WGS) entry which is preliminary data.</text>
</comment>
<dbReference type="InterPro" id="IPR012043">
    <property type="entry name" value="PoK"/>
</dbReference>
<evidence type="ECO:0000256" key="1">
    <source>
        <dbReference type="HAMAP-Rule" id="MF_02223"/>
    </source>
</evidence>
<accession>A0A150JB97</accession>
<keyword evidence="1" id="KW-0547">Nucleotide-binding</keyword>
<comment type="function">
    <text evidence="1">Phosphorylates (R)-pantoate to form (R)-4-phosphopantoate in the CoA biosynthesis pathway.</text>
</comment>
<sequence length="296" mass="32562">MYNSEFYVPSHITGFFVPFFNKNILKTGSTGAGVSLSKGVRTKIKIKEGIESTNVILNGKRVSNNKVPVTLNCIKILNSRYPRYFKNKEIIIEHECHVPIEAGFGASAAAALGICFAVKDLIPITPEECIKIAHETEVISLSGLGDVVAIVKGGVEIRRTPGISGLLKNIELKEKLEVLALSLGSKKTENILNNPEKLKIIEEYGSKLLNNLIEEQTVEKLMECSREFTYKTEIMSKQVLDITDIISEVNTYNASGIMIGDGVFTFVNDKDKVKVLNTLKDIKGEVIISSIANSLL</sequence>
<evidence type="ECO:0000259" key="2">
    <source>
        <dbReference type="Pfam" id="PF00288"/>
    </source>
</evidence>
<dbReference type="GO" id="GO:0005524">
    <property type="term" value="F:ATP binding"/>
    <property type="evidence" value="ECO:0007669"/>
    <property type="project" value="UniProtKB-KW"/>
</dbReference>
<dbReference type="Gene3D" id="3.30.230.10">
    <property type="match status" value="1"/>
</dbReference>
<keyword evidence="1 3" id="KW-0808">Transferase</keyword>
<dbReference type="PIRSF" id="PIRSF016896">
    <property type="entry name" value="GHMP_arc_MJ0969"/>
    <property type="match status" value="1"/>
</dbReference>
<keyword evidence="1 3" id="KW-0418">Kinase</keyword>
<dbReference type="PANTHER" id="PTHR42282">
    <property type="entry name" value="PANTOATE KINASE-RELATED"/>
    <property type="match status" value="1"/>
</dbReference>
<reference evidence="3 4" key="1">
    <citation type="journal article" date="2016" name="ISME J.">
        <title>Chasing the elusive Euryarchaeota class WSA2: genomes reveal a uniquely fastidious methyl-reducing methanogen.</title>
        <authorList>
            <person name="Nobu M.K."/>
            <person name="Narihiro T."/>
            <person name="Kuroda K."/>
            <person name="Mei R."/>
            <person name="Liu W.T."/>
        </authorList>
    </citation>
    <scope>NUCLEOTIDE SEQUENCE [LARGE SCALE GENOMIC DNA]</scope>
    <source>
        <strain evidence="3">U1lsi0528_Bin089</strain>
    </source>
</reference>
<evidence type="ECO:0000313" key="3">
    <source>
        <dbReference type="EMBL" id="KYC54435.1"/>
    </source>
</evidence>
<keyword evidence="1" id="KW-0173">Coenzyme A biosynthesis</keyword>
<protein>
    <recommendedName>
        <fullName evidence="1">Pantoate kinase</fullName>
        <shortName evidence="1">PoK</shortName>
        <ecNumber evidence="1">2.7.1.169</ecNumber>
    </recommendedName>
</protein>
<dbReference type="SUPFAM" id="SSF54211">
    <property type="entry name" value="Ribosomal protein S5 domain 2-like"/>
    <property type="match status" value="1"/>
</dbReference>
<gene>
    <name evidence="3" type="ORF">AMQ74_00040</name>
</gene>
<comment type="similarity">
    <text evidence="1">Belongs to the GHMP kinase family. PoK subfamily.</text>
</comment>
<dbReference type="GO" id="GO:0015937">
    <property type="term" value="P:coenzyme A biosynthetic process"/>
    <property type="evidence" value="ECO:0007669"/>
    <property type="project" value="UniProtKB-UniRule"/>
</dbReference>
<comment type="pathway">
    <text evidence="1">Cofactor biosynthesis; coenzyme A biosynthesis.</text>
</comment>
<organism evidence="3 4">
    <name type="scientific">Candidatus Methanofastidiosum methylothiophilum</name>
    <dbReference type="NCBI Taxonomy" id="1705564"/>
    <lineage>
        <taxon>Archaea</taxon>
        <taxon>Methanobacteriati</taxon>
        <taxon>Methanobacteriota</taxon>
        <taxon>Stenosarchaea group</taxon>
        <taxon>Candidatus Methanofastidiosia</taxon>
        <taxon>Candidatus Methanofastidiosales</taxon>
        <taxon>Candidatus Methanofastidiosaceae</taxon>
        <taxon>Candidatus Methanofastidiosum</taxon>
    </lineage>
</organism>
<proteinExistence type="inferred from homology"/>
<dbReference type="GO" id="GO:0016301">
    <property type="term" value="F:kinase activity"/>
    <property type="evidence" value="ECO:0007669"/>
    <property type="project" value="UniProtKB-UniRule"/>
</dbReference>
<dbReference type="EMBL" id="LNGD01000001">
    <property type="protein sequence ID" value="KYC54435.1"/>
    <property type="molecule type" value="Genomic_DNA"/>
</dbReference>
<dbReference type="UniPathway" id="UPA00241"/>
<dbReference type="Pfam" id="PF00288">
    <property type="entry name" value="GHMP_kinases_N"/>
    <property type="match status" value="1"/>
</dbReference>
<dbReference type="InterPro" id="IPR006204">
    <property type="entry name" value="GHMP_kinase_N_dom"/>
</dbReference>
<dbReference type="PANTHER" id="PTHR42282:SF1">
    <property type="entry name" value="PANTOATE KINASE"/>
    <property type="match status" value="1"/>
</dbReference>
<feature type="domain" description="GHMP kinase N-terminal" evidence="2">
    <location>
        <begin position="73"/>
        <end position="154"/>
    </location>
</feature>
<dbReference type="EC" id="2.7.1.169" evidence="1"/>
<dbReference type="HAMAP" id="MF_02223">
    <property type="entry name" value="Pantoate_kinase"/>
    <property type="match status" value="1"/>
</dbReference>
<comment type="catalytic activity">
    <reaction evidence="1">
        <text>(R)-pantoate + ATP = (R)-4-phosphopantoate + ADP + H(+)</text>
        <dbReference type="Rhea" id="RHEA:28246"/>
        <dbReference type="ChEBI" id="CHEBI:15378"/>
        <dbReference type="ChEBI" id="CHEBI:15980"/>
        <dbReference type="ChEBI" id="CHEBI:30616"/>
        <dbReference type="ChEBI" id="CHEBI:61294"/>
        <dbReference type="ChEBI" id="CHEBI:456216"/>
        <dbReference type="EC" id="2.7.1.169"/>
    </reaction>
</comment>
<keyword evidence="1" id="KW-0067">ATP-binding</keyword>